<keyword evidence="9" id="KW-0315">Glutamine amidotransferase</keyword>
<dbReference type="FunFam" id="3.40.50.10490:FF:000022">
    <property type="entry name" value="Glutamine--fructose-6-phosphate aminotransferase [isomerizing]"/>
    <property type="match status" value="1"/>
</dbReference>
<dbReference type="NCBIfam" id="TIGR01135">
    <property type="entry name" value="glmS"/>
    <property type="match status" value="1"/>
</dbReference>
<dbReference type="GO" id="GO:0097367">
    <property type="term" value="F:carbohydrate derivative binding"/>
    <property type="evidence" value="ECO:0007669"/>
    <property type="project" value="InterPro"/>
</dbReference>
<name>A0A0D6DWT7_9LACT</name>
<dbReference type="GO" id="GO:0006047">
    <property type="term" value="P:UDP-N-acetylglucosamine metabolic process"/>
    <property type="evidence" value="ECO:0007669"/>
    <property type="project" value="TreeGrafter"/>
</dbReference>
<evidence type="ECO:0000256" key="5">
    <source>
        <dbReference type="ARBA" id="ARBA00022490"/>
    </source>
</evidence>
<gene>
    <name evidence="10" type="primary">glmS</name>
    <name evidence="14" type="ORF">LACPI_1223</name>
</gene>
<dbReference type="SUPFAM" id="SSF56235">
    <property type="entry name" value="N-terminal nucleophile aminohydrolases (Ntn hydrolases)"/>
    <property type="match status" value="1"/>
</dbReference>
<dbReference type="HAMAP" id="MF_00164">
    <property type="entry name" value="GlmS"/>
    <property type="match status" value="1"/>
</dbReference>
<feature type="domain" description="SIS" evidence="13">
    <location>
        <begin position="285"/>
        <end position="425"/>
    </location>
</feature>
<dbReference type="HOGENOM" id="CLU_012520_7_1_9"/>
<dbReference type="STRING" id="1364.LP2241_30223"/>
<dbReference type="GO" id="GO:0005975">
    <property type="term" value="P:carbohydrate metabolic process"/>
    <property type="evidence" value="ECO:0007669"/>
    <property type="project" value="UniProtKB-UniRule"/>
</dbReference>
<dbReference type="GO" id="GO:0006487">
    <property type="term" value="P:protein N-linked glycosylation"/>
    <property type="evidence" value="ECO:0007669"/>
    <property type="project" value="TreeGrafter"/>
</dbReference>
<organism evidence="14 15">
    <name type="scientific">Pseudolactococcus piscium MKFS47</name>
    <dbReference type="NCBI Taxonomy" id="297352"/>
    <lineage>
        <taxon>Bacteria</taxon>
        <taxon>Bacillati</taxon>
        <taxon>Bacillota</taxon>
        <taxon>Bacilli</taxon>
        <taxon>Lactobacillales</taxon>
        <taxon>Streptococcaceae</taxon>
        <taxon>Pseudolactococcus</taxon>
    </lineage>
</organism>
<feature type="domain" description="SIS" evidence="13">
    <location>
        <begin position="457"/>
        <end position="595"/>
    </location>
</feature>
<dbReference type="FunFam" id="3.60.20.10:FF:000006">
    <property type="entry name" value="Glutamine--fructose-6-phosphate aminotransferase [isomerizing]"/>
    <property type="match status" value="1"/>
</dbReference>
<dbReference type="NCBIfam" id="NF001484">
    <property type="entry name" value="PRK00331.1"/>
    <property type="match status" value="1"/>
</dbReference>
<dbReference type="InterPro" id="IPR017932">
    <property type="entry name" value="GATase_2_dom"/>
</dbReference>
<dbReference type="Pfam" id="PF13522">
    <property type="entry name" value="GATase_6"/>
    <property type="match status" value="1"/>
</dbReference>
<dbReference type="PANTHER" id="PTHR10937">
    <property type="entry name" value="GLUCOSAMINE--FRUCTOSE-6-PHOSPHATE AMINOTRANSFERASE, ISOMERIZING"/>
    <property type="match status" value="1"/>
</dbReference>
<dbReference type="GO" id="GO:0004360">
    <property type="term" value="F:glutamine-fructose-6-phosphate transaminase (isomerizing) activity"/>
    <property type="evidence" value="ECO:0007669"/>
    <property type="project" value="UniProtKB-UniRule"/>
</dbReference>
<reference evidence="15" key="1">
    <citation type="submission" date="2015-01" db="EMBL/GenBank/DDBJ databases">
        <authorList>
            <person name="Andreevskaya M."/>
        </authorList>
    </citation>
    <scope>NUCLEOTIDE SEQUENCE [LARGE SCALE GENOMIC DNA]</scope>
    <source>
        <strain evidence="15">MKFS47</strain>
    </source>
</reference>
<evidence type="ECO:0000256" key="2">
    <source>
        <dbReference type="ARBA" id="ARBA00004496"/>
    </source>
</evidence>
<keyword evidence="7 10" id="KW-0808">Transferase</keyword>
<feature type="domain" description="Glutamine amidotransferase type-2" evidence="12">
    <location>
        <begin position="2"/>
        <end position="219"/>
    </location>
</feature>
<dbReference type="InterPro" id="IPR035466">
    <property type="entry name" value="GlmS/AgaS_SIS"/>
</dbReference>
<comment type="catalytic activity">
    <reaction evidence="1 10">
        <text>D-fructose 6-phosphate + L-glutamine = D-glucosamine 6-phosphate + L-glutamate</text>
        <dbReference type="Rhea" id="RHEA:13237"/>
        <dbReference type="ChEBI" id="CHEBI:29985"/>
        <dbReference type="ChEBI" id="CHEBI:58359"/>
        <dbReference type="ChEBI" id="CHEBI:58725"/>
        <dbReference type="ChEBI" id="CHEBI:61527"/>
        <dbReference type="EC" id="2.6.1.16"/>
    </reaction>
</comment>
<evidence type="ECO:0000256" key="10">
    <source>
        <dbReference type="HAMAP-Rule" id="MF_00164"/>
    </source>
</evidence>
<keyword evidence="8" id="KW-0677">Repeat</keyword>
<keyword evidence="5 10" id="KW-0963">Cytoplasm</keyword>
<dbReference type="EC" id="2.6.1.16" evidence="3 10"/>
<dbReference type="InterPro" id="IPR001347">
    <property type="entry name" value="SIS_dom"/>
</dbReference>
<dbReference type="FunFam" id="3.40.50.10490:FF:000001">
    <property type="entry name" value="Glutamine--fructose-6-phosphate aminotransferase [isomerizing]"/>
    <property type="match status" value="1"/>
</dbReference>
<dbReference type="InterPro" id="IPR029055">
    <property type="entry name" value="Ntn_hydrolases_N"/>
</dbReference>
<dbReference type="GO" id="GO:0005829">
    <property type="term" value="C:cytosol"/>
    <property type="evidence" value="ECO:0007669"/>
    <property type="project" value="TreeGrafter"/>
</dbReference>
<dbReference type="CDD" id="cd00714">
    <property type="entry name" value="GFAT"/>
    <property type="match status" value="1"/>
</dbReference>
<evidence type="ECO:0000259" key="13">
    <source>
        <dbReference type="PROSITE" id="PS51464"/>
    </source>
</evidence>
<dbReference type="Gene3D" id="3.40.50.10490">
    <property type="entry name" value="Glucose-6-phosphate isomerase like protein, domain 1"/>
    <property type="match status" value="2"/>
</dbReference>
<feature type="active site" description="Nucleophile; for GATase activity" evidence="10">
    <location>
        <position position="2"/>
    </location>
</feature>
<accession>A0A0D6DWT7</accession>
<dbReference type="Proteomes" id="UP000033166">
    <property type="component" value="Chromosome I"/>
</dbReference>
<dbReference type="InterPro" id="IPR035490">
    <property type="entry name" value="GlmS/FrlB_SIS"/>
</dbReference>
<feature type="active site" description="For Fru-6P isomerization activity" evidence="10">
    <location>
        <position position="600"/>
    </location>
</feature>
<comment type="subcellular location">
    <subcellularLocation>
        <location evidence="2 10">Cytoplasm</location>
    </subcellularLocation>
</comment>
<dbReference type="GO" id="GO:0006002">
    <property type="term" value="P:fructose 6-phosphate metabolic process"/>
    <property type="evidence" value="ECO:0007669"/>
    <property type="project" value="TreeGrafter"/>
</dbReference>
<dbReference type="Pfam" id="PF01380">
    <property type="entry name" value="SIS"/>
    <property type="match status" value="2"/>
</dbReference>
<keyword evidence="6 10" id="KW-0032">Aminotransferase</keyword>
<proteinExistence type="inferred from homology"/>
<dbReference type="Gene3D" id="3.60.20.10">
    <property type="entry name" value="Glutamine Phosphoribosylpyrophosphate, subunit 1, domain 1"/>
    <property type="match status" value="1"/>
</dbReference>
<evidence type="ECO:0000256" key="3">
    <source>
        <dbReference type="ARBA" id="ARBA00012916"/>
    </source>
</evidence>
<dbReference type="PROSITE" id="PS51464">
    <property type="entry name" value="SIS"/>
    <property type="match status" value="2"/>
</dbReference>
<dbReference type="PROSITE" id="PS51278">
    <property type="entry name" value="GATASE_TYPE_2"/>
    <property type="match status" value="1"/>
</dbReference>
<evidence type="ECO:0000256" key="4">
    <source>
        <dbReference type="ARBA" id="ARBA00016090"/>
    </source>
</evidence>
<evidence type="ECO:0000256" key="6">
    <source>
        <dbReference type="ARBA" id="ARBA00022576"/>
    </source>
</evidence>
<evidence type="ECO:0000313" key="14">
    <source>
        <dbReference type="EMBL" id="CEN28423.1"/>
    </source>
</evidence>
<dbReference type="AlphaFoldDB" id="A0A0D6DWT7"/>
<dbReference type="CDD" id="cd05009">
    <property type="entry name" value="SIS_GlmS_GlmD_2"/>
    <property type="match status" value="1"/>
</dbReference>
<sequence>MCGIVGVVGSKNTRDILMQGLEKLEYRGYDSAGIFVTDNDQHATLIKSVGRIADLREKIGMDVAGTSGIGHTRWATHGKPSESNAHPHQSADHQFALVHNGVIENYLEIKRDYLGDDQFIGETDTEIAVHLIAKLAKENNLSTADAFKQALSIIEGSYAFALMHVSEPDVIYVAKNKSPLLIGLGDGYNMVCSDAMAMIRETSEFMEIHDNELVILTKDHVEIQDIDGKILTRESYTAELDISDIGKGTYPFYMLKEIDEQPAVMRKLSQVYTDAKGHVTVDDAIIEALVASDRIYIIAAGTSYNAGFASKYLLEELTEKPVELGISSEWGYNMPRLSKNPFFIFLSQSGETADSRQVLVKANELGIPCLTVTNVPGSTLSREASFTMLLHAGPEIAVASTKAYTAQIAALAFLGKAVGLKIDNKKAIDFDVVHELSLVAQSIEATLSEKELIENKVAGLLETTRNAFYIGRGQDYYVSMEASLKLKEVSYIQCEGFAAGELKHGTIALIEEGTPVIALIANNAKVAAHTRGNVSEVVARGANVVTIVEQDIANADDDIITNNVHPYLSSISMVIPTQLIAYYASLHRGLDVDKPRNLAKSVTVE</sequence>
<dbReference type="PANTHER" id="PTHR10937:SF0">
    <property type="entry name" value="GLUTAMINE--FRUCTOSE-6-PHOSPHATE TRANSAMINASE (ISOMERIZING)"/>
    <property type="match status" value="1"/>
</dbReference>
<dbReference type="SUPFAM" id="SSF53697">
    <property type="entry name" value="SIS domain"/>
    <property type="match status" value="1"/>
</dbReference>
<comment type="subunit">
    <text evidence="10">Homodimer.</text>
</comment>
<evidence type="ECO:0000313" key="15">
    <source>
        <dbReference type="Proteomes" id="UP000033166"/>
    </source>
</evidence>
<evidence type="ECO:0000256" key="9">
    <source>
        <dbReference type="ARBA" id="ARBA00022962"/>
    </source>
</evidence>
<feature type="region of interest" description="Disordered" evidence="11">
    <location>
        <begin position="71"/>
        <end position="90"/>
    </location>
</feature>
<feature type="initiator methionine" description="Removed" evidence="10">
    <location>
        <position position="1"/>
    </location>
</feature>
<evidence type="ECO:0000256" key="1">
    <source>
        <dbReference type="ARBA" id="ARBA00001031"/>
    </source>
</evidence>
<dbReference type="InterPro" id="IPR047084">
    <property type="entry name" value="GFAT_N"/>
</dbReference>
<protein>
    <recommendedName>
        <fullName evidence="4 10">Glutamine--fructose-6-phosphate aminotransferase [isomerizing]</fullName>
        <ecNumber evidence="3 10">2.6.1.16</ecNumber>
    </recommendedName>
    <alternativeName>
        <fullName evidence="10">D-fructose-6-phosphate amidotransferase</fullName>
    </alternativeName>
    <alternativeName>
        <fullName evidence="10">GFAT</fullName>
    </alternativeName>
    <alternativeName>
        <fullName evidence="10">Glucosamine-6-phosphate synthase</fullName>
    </alternativeName>
    <alternativeName>
        <fullName evidence="10">Hexosephosphate aminotransferase</fullName>
    </alternativeName>
    <alternativeName>
        <fullName evidence="10">L-glutamine--D-fructose-6-phosphate amidotransferase</fullName>
    </alternativeName>
</protein>
<evidence type="ECO:0000259" key="12">
    <source>
        <dbReference type="PROSITE" id="PS51278"/>
    </source>
</evidence>
<evidence type="ECO:0000256" key="8">
    <source>
        <dbReference type="ARBA" id="ARBA00022737"/>
    </source>
</evidence>
<dbReference type="InterPro" id="IPR046348">
    <property type="entry name" value="SIS_dom_sf"/>
</dbReference>
<evidence type="ECO:0000256" key="7">
    <source>
        <dbReference type="ARBA" id="ARBA00022679"/>
    </source>
</evidence>
<dbReference type="CDD" id="cd05008">
    <property type="entry name" value="SIS_GlmS_GlmD_1"/>
    <property type="match status" value="1"/>
</dbReference>
<dbReference type="RefSeq" id="WP_047915562.1">
    <property type="nucleotide sequence ID" value="NZ_LN774769.1"/>
</dbReference>
<dbReference type="EMBL" id="LN774769">
    <property type="protein sequence ID" value="CEN28423.1"/>
    <property type="molecule type" value="Genomic_DNA"/>
</dbReference>
<comment type="function">
    <text evidence="10">Catalyzes the first step in hexosamine metabolism, converting fructose-6P into glucosamine-6P using glutamine as a nitrogen source.</text>
</comment>
<dbReference type="KEGG" id="lpk:LACPI_1223"/>
<dbReference type="InterPro" id="IPR005855">
    <property type="entry name" value="GFAT"/>
</dbReference>
<evidence type="ECO:0000256" key="11">
    <source>
        <dbReference type="SAM" id="MobiDB-lite"/>
    </source>
</evidence>